<proteinExistence type="predicted"/>
<reference evidence="1 2" key="1">
    <citation type="submission" date="2019-08" db="EMBL/GenBank/DDBJ databases">
        <title>Deep-cultivation of Planctomycetes and their phenomic and genomic characterization uncovers novel biology.</title>
        <authorList>
            <person name="Wiegand S."/>
            <person name="Jogler M."/>
            <person name="Boedeker C."/>
            <person name="Pinto D."/>
            <person name="Vollmers J."/>
            <person name="Rivas-Marin E."/>
            <person name="Kohn T."/>
            <person name="Peeters S.H."/>
            <person name="Heuer A."/>
            <person name="Rast P."/>
            <person name="Oberbeckmann S."/>
            <person name="Bunk B."/>
            <person name="Jeske O."/>
            <person name="Meyerdierks A."/>
            <person name="Storesund J.E."/>
            <person name="Kallscheuer N."/>
            <person name="Luecker S."/>
            <person name="Lage O.M."/>
            <person name="Pohl T."/>
            <person name="Merkel B.J."/>
            <person name="Hornburger P."/>
            <person name="Mueller R.-W."/>
            <person name="Bruemmer F."/>
            <person name="Labrenz M."/>
            <person name="Spormann A.M."/>
            <person name="Op den Camp H."/>
            <person name="Overmann J."/>
            <person name="Amann R."/>
            <person name="Jetten M.S.M."/>
            <person name="Mascher T."/>
            <person name="Medema M.H."/>
            <person name="Devos D.P."/>
            <person name="Kaster A.-K."/>
            <person name="Ovreas L."/>
            <person name="Rohde M."/>
            <person name="Galperin M.Y."/>
            <person name="Jogler C."/>
        </authorList>
    </citation>
    <scope>NUCLEOTIDE SEQUENCE [LARGE SCALE GENOMIC DNA]</scope>
    <source>
        <strain evidence="1 2">Pr1d</strain>
    </source>
</reference>
<protein>
    <submittedName>
        <fullName evidence="1">Uncharacterized protein</fullName>
    </submittedName>
</protein>
<dbReference type="Proteomes" id="UP000323917">
    <property type="component" value="Chromosome"/>
</dbReference>
<organism evidence="1 2">
    <name type="scientific">Bythopirellula goksoeyrii</name>
    <dbReference type="NCBI Taxonomy" id="1400387"/>
    <lineage>
        <taxon>Bacteria</taxon>
        <taxon>Pseudomonadati</taxon>
        <taxon>Planctomycetota</taxon>
        <taxon>Planctomycetia</taxon>
        <taxon>Pirellulales</taxon>
        <taxon>Lacipirellulaceae</taxon>
        <taxon>Bythopirellula</taxon>
    </lineage>
</organism>
<gene>
    <name evidence="1" type="ORF">Pr1d_20610</name>
</gene>
<name>A0A5B9Q721_9BACT</name>
<evidence type="ECO:0000313" key="1">
    <source>
        <dbReference type="EMBL" id="QEG34777.1"/>
    </source>
</evidence>
<dbReference type="AlphaFoldDB" id="A0A5B9Q721"/>
<dbReference type="KEGG" id="bgok:Pr1d_20610"/>
<keyword evidence="2" id="KW-1185">Reference proteome</keyword>
<evidence type="ECO:0000313" key="2">
    <source>
        <dbReference type="Proteomes" id="UP000323917"/>
    </source>
</evidence>
<sequence length="44" mass="5387">MSLLCKELRQFGTSETRYFFWIFDLQETQRDNTTPTVRRIKKDS</sequence>
<accession>A0A5B9Q721</accession>
<dbReference type="EMBL" id="CP042913">
    <property type="protein sequence ID" value="QEG34777.1"/>
    <property type="molecule type" value="Genomic_DNA"/>
</dbReference>